<dbReference type="PANTHER" id="PTHR42673">
    <property type="entry name" value="MALEYLACETOACETATE ISOMERASE"/>
    <property type="match status" value="1"/>
</dbReference>
<dbReference type="RefSeq" id="WP_225250198.1">
    <property type="nucleotide sequence ID" value="NZ_JAIWIU010000044.1"/>
</dbReference>
<reference evidence="4" key="1">
    <citation type="submission" date="2023-07" db="EMBL/GenBank/DDBJ databases">
        <title>Molecular identification of indigenous halophilic bacteria isolated from red sea cost, biodegradation of synthetic dyes and assessment of degraded metabolite toxicity.</title>
        <authorList>
            <person name="Chaieb K."/>
            <person name="Altayb H.N."/>
        </authorList>
    </citation>
    <scope>NUCLEOTIDE SEQUENCE [LARGE SCALE GENOMIC DNA]</scope>
    <source>
        <strain evidence="4">K20</strain>
    </source>
</reference>
<evidence type="ECO:0000256" key="1">
    <source>
        <dbReference type="SAM" id="MobiDB-lite"/>
    </source>
</evidence>
<name>A0ABS7YK49_9VIBR</name>
<dbReference type="InterPro" id="IPR036249">
    <property type="entry name" value="Thioredoxin-like_sf"/>
</dbReference>
<dbReference type="EMBL" id="JAIWIU010000044">
    <property type="protein sequence ID" value="MCA2016049.1"/>
    <property type="molecule type" value="Genomic_DNA"/>
</dbReference>
<gene>
    <name evidence="3" type="ORF">LDJ79_08000</name>
</gene>
<feature type="domain" description="GST N-terminal" evidence="2">
    <location>
        <begin position="1"/>
        <end position="81"/>
    </location>
</feature>
<dbReference type="PANTHER" id="PTHR42673:SF4">
    <property type="entry name" value="MALEYLACETOACETATE ISOMERASE"/>
    <property type="match status" value="1"/>
</dbReference>
<sequence length="223" mass="25305">MQLYIANQNYSSWSLRAWLIVTHFDLPATTTKLALFTPEFYHQLKGKTPAAKVPVLLDRDIAVWDSLAILEYINETYLDGKAWPASRAEKAKARAITCEMHSGFMALRNELPMNCRAIRKVSLSSAAQKEIERIDDMWSEQMQAYPSQWLFGDWSIADAMYAPIALRFKTYGIELSTAAQQYQNKVLSSPEIQRWVAEASLETDTVEEDEAGEPRSLSTAETV</sequence>
<dbReference type="CDD" id="cd03043">
    <property type="entry name" value="GST_N_1"/>
    <property type="match status" value="1"/>
</dbReference>
<protein>
    <submittedName>
        <fullName evidence="3">Glutathione S-transferase family protein</fullName>
    </submittedName>
</protein>
<dbReference type="Proteomes" id="UP001199044">
    <property type="component" value="Unassembled WGS sequence"/>
</dbReference>
<dbReference type="SUPFAM" id="SSF52833">
    <property type="entry name" value="Thioredoxin-like"/>
    <property type="match status" value="1"/>
</dbReference>
<keyword evidence="4" id="KW-1185">Reference proteome</keyword>
<evidence type="ECO:0000259" key="2">
    <source>
        <dbReference type="PROSITE" id="PS50404"/>
    </source>
</evidence>
<dbReference type="Pfam" id="PF13409">
    <property type="entry name" value="GST_N_2"/>
    <property type="match status" value="1"/>
</dbReference>
<proteinExistence type="predicted"/>
<evidence type="ECO:0000313" key="3">
    <source>
        <dbReference type="EMBL" id="MCA2016049.1"/>
    </source>
</evidence>
<dbReference type="Gene3D" id="1.20.1050.10">
    <property type="match status" value="1"/>
</dbReference>
<dbReference type="InterPro" id="IPR036282">
    <property type="entry name" value="Glutathione-S-Trfase_C_sf"/>
</dbReference>
<accession>A0ABS7YK49</accession>
<feature type="region of interest" description="Disordered" evidence="1">
    <location>
        <begin position="200"/>
        <end position="223"/>
    </location>
</feature>
<organism evidence="3 4">
    <name type="scientific">Vibrio tritonius</name>
    <dbReference type="NCBI Taxonomy" id="1435069"/>
    <lineage>
        <taxon>Bacteria</taxon>
        <taxon>Pseudomonadati</taxon>
        <taxon>Pseudomonadota</taxon>
        <taxon>Gammaproteobacteria</taxon>
        <taxon>Vibrionales</taxon>
        <taxon>Vibrionaceae</taxon>
        <taxon>Vibrio</taxon>
    </lineage>
</organism>
<dbReference type="CDD" id="cd03194">
    <property type="entry name" value="GST_C_3"/>
    <property type="match status" value="1"/>
</dbReference>
<evidence type="ECO:0000313" key="4">
    <source>
        <dbReference type="Proteomes" id="UP001199044"/>
    </source>
</evidence>
<dbReference type="Gene3D" id="3.40.30.10">
    <property type="entry name" value="Glutaredoxin"/>
    <property type="match status" value="1"/>
</dbReference>
<dbReference type="InterPro" id="IPR004045">
    <property type="entry name" value="Glutathione_S-Trfase_N"/>
</dbReference>
<dbReference type="SUPFAM" id="SSF47616">
    <property type="entry name" value="GST C-terminal domain-like"/>
    <property type="match status" value="1"/>
</dbReference>
<comment type="caution">
    <text evidence="3">The sequence shown here is derived from an EMBL/GenBank/DDBJ whole genome shotgun (WGS) entry which is preliminary data.</text>
</comment>
<dbReference type="PROSITE" id="PS50404">
    <property type="entry name" value="GST_NTER"/>
    <property type="match status" value="1"/>
</dbReference>